<keyword evidence="6" id="KW-0560">Oxidoreductase</keyword>
<evidence type="ECO:0000313" key="10">
    <source>
        <dbReference type="Proteomes" id="UP000193689"/>
    </source>
</evidence>
<accession>A0A1Y2E456</accession>
<keyword evidence="5" id="KW-0274">FAD</keyword>
<comment type="cofactor">
    <cofactor evidence="1">
        <name>FAD</name>
        <dbReference type="ChEBI" id="CHEBI:57692"/>
    </cofactor>
</comment>
<evidence type="ECO:0000256" key="6">
    <source>
        <dbReference type="ARBA" id="ARBA00023002"/>
    </source>
</evidence>
<dbReference type="PANTHER" id="PTHR13789:SF315">
    <property type="entry name" value="FAD-DEPENDENT MONOOXYGENASE MDPD"/>
    <property type="match status" value="1"/>
</dbReference>
<dbReference type="RefSeq" id="XP_040717040.1">
    <property type="nucleotide sequence ID" value="XM_040855674.1"/>
</dbReference>
<dbReference type="PRINTS" id="PR00420">
    <property type="entry name" value="RNGMNOXGNASE"/>
</dbReference>
<name>A0A1Y2E456_9PEZI</name>
<evidence type="ECO:0000256" key="1">
    <source>
        <dbReference type="ARBA" id="ARBA00001974"/>
    </source>
</evidence>
<evidence type="ECO:0000256" key="5">
    <source>
        <dbReference type="ARBA" id="ARBA00022827"/>
    </source>
</evidence>
<dbReference type="SUPFAM" id="SSF51905">
    <property type="entry name" value="FAD/NAD(P)-binding domain"/>
    <property type="match status" value="1"/>
</dbReference>
<comment type="pathway">
    <text evidence="2">Secondary metabolite biosynthesis.</text>
</comment>
<reference evidence="9 10" key="1">
    <citation type="submission" date="2016-07" db="EMBL/GenBank/DDBJ databases">
        <title>Pervasive Adenine N6-methylation of Active Genes in Fungi.</title>
        <authorList>
            <consortium name="DOE Joint Genome Institute"/>
            <person name="Mondo S.J."/>
            <person name="Dannebaum R.O."/>
            <person name="Kuo R.C."/>
            <person name="Labutti K."/>
            <person name="Haridas S."/>
            <person name="Kuo A."/>
            <person name="Salamov A."/>
            <person name="Ahrendt S.R."/>
            <person name="Lipzen A."/>
            <person name="Sullivan W."/>
            <person name="Andreopoulos W.B."/>
            <person name="Clum A."/>
            <person name="Lindquist E."/>
            <person name="Daum C."/>
            <person name="Ramamoorthy G.K."/>
            <person name="Gryganskyi A."/>
            <person name="Culley D."/>
            <person name="Magnuson J.K."/>
            <person name="James T.Y."/>
            <person name="O'Malley M.A."/>
            <person name="Stajich J.E."/>
            <person name="Spatafora J.W."/>
            <person name="Visel A."/>
            <person name="Grigoriev I.V."/>
        </authorList>
    </citation>
    <scope>NUCLEOTIDE SEQUENCE [LARGE SCALE GENOMIC DNA]</scope>
    <source>
        <strain evidence="9 10">CBS 129021</strain>
    </source>
</reference>
<evidence type="ECO:0000256" key="3">
    <source>
        <dbReference type="ARBA" id="ARBA00007992"/>
    </source>
</evidence>
<dbReference type="GO" id="GO:0004497">
    <property type="term" value="F:monooxygenase activity"/>
    <property type="evidence" value="ECO:0007669"/>
    <property type="project" value="UniProtKB-KW"/>
</dbReference>
<proteinExistence type="inferred from homology"/>
<dbReference type="GO" id="GO:0071949">
    <property type="term" value="F:FAD binding"/>
    <property type="evidence" value="ECO:0007669"/>
    <property type="project" value="InterPro"/>
</dbReference>
<evidence type="ECO:0000256" key="2">
    <source>
        <dbReference type="ARBA" id="ARBA00005179"/>
    </source>
</evidence>
<dbReference type="InterPro" id="IPR050493">
    <property type="entry name" value="FAD-dep_Monooxygenase_BioMet"/>
</dbReference>
<comment type="caution">
    <text evidence="9">The sequence shown here is derived from an EMBL/GenBank/DDBJ whole genome shotgun (WGS) entry which is preliminary data.</text>
</comment>
<evidence type="ECO:0000256" key="4">
    <source>
        <dbReference type="ARBA" id="ARBA00022630"/>
    </source>
</evidence>
<evidence type="ECO:0000256" key="7">
    <source>
        <dbReference type="ARBA" id="ARBA00023033"/>
    </source>
</evidence>
<dbReference type="AlphaFoldDB" id="A0A1Y2E456"/>
<feature type="domain" description="FAD-binding" evidence="8">
    <location>
        <begin position="180"/>
        <end position="365"/>
    </location>
</feature>
<dbReference type="Proteomes" id="UP000193689">
    <property type="component" value="Unassembled WGS sequence"/>
</dbReference>
<comment type="similarity">
    <text evidence="3">Belongs to the paxM FAD-dependent monooxygenase family.</text>
</comment>
<dbReference type="Gene3D" id="3.50.50.60">
    <property type="entry name" value="FAD/NAD(P)-binding domain"/>
    <property type="match status" value="1"/>
</dbReference>
<dbReference type="STRING" id="1141098.A0A1Y2E456"/>
<protein>
    <submittedName>
        <fullName evidence="9">Monooxygenase</fullName>
    </submittedName>
</protein>
<dbReference type="InParanoid" id="A0A1Y2E456"/>
<keyword evidence="10" id="KW-1185">Reference proteome</keyword>
<dbReference type="OrthoDB" id="16820at2759"/>
<organism evidence="9 10">
    <name type="scientific">Pseudomassariella vexata</name>
    <dbReference type="NCBI Taxonomy" id="1141098"/>
    <lineage>
        <taxon>Eukaryota</taxon>
        <taxon>Fungi</taxon>
        <taxon>Dikarya</taxon>
        <taxon>Ascomycota</taxon>
        <taxon>Pezizomycotina</taxon>
        <taxon>Sordariomycetes</taxon>
        <taxon>Xylariomycetidae</taxon>
        <taxon>Amphisphaeriales</taxon>
        <taxon>Pseudomassariaceae</taxon>
        <taxon>Pseudomassariella</taxon>
    </lineage>
</organism>
<dbReference type="GeneID" id="63771886"/>
<gene>
    <name evidence="9" type="ORF">BCR38DRAFT_339070</name>
</gene>
<sequence>MGSVDTTILQDNVIVDGVLRYPPTGIKVLVVGAGLGGLLTALECWRKGHTVQILEKGGCISEAGDFIGLGPNVYVTIREYPTMFQEWNKITYDPEIGVCFQDGSLATSKYSWEHELEGVAKHAAWPLRVKPVGFRRDIALMYLSQCERLGIPITYGVNIIKYSEDPERGIATAHADDGRLFTGDVVVAADGIGTKSHGITMGKPVRATDTGYCADRICYSTKHLKDAPALKEMLATLKRPQLRLFTGTKIHAVFLVTQDRVCVLITHKDDGTASESWAENVTPEQVASALPDQDKWDPKVIEAVRNTPSGGIVRWKLCWRNPQPKWTSDNGQVVQIGDAAHSLLPTSGNGAAMALEDATSLAECLRLGGKADVASATKVHELLRYQRTSLIQHMGFVNRREIHRDTSEVVKGGSRPLHFGKWIWTHNPERYAAEKFEAARAHIDKGAPFENTNLPAGHVFEDWTMEEELEKEKSGVFMQDLKTNGDWGLV</sequence>
<keyword evidence="4" id="KW-0285">Flavoprotein</keyword>
<evidence type="ECO:0000313" key="9">
    <source>
        <dbReference type="EMBL" id="ORY66076.1"/>
    </source>
</evidence>
<evidence type="ECO:0000259" key="8">
    <source>
        <dbReference type="Pfam" id="PF01494"/>
    </source>
</evidence>
<dbReference type="Pfam" id="PF01494">
    <property type="entry name" value="FAD_binding_3"/>
    <property type="match status" value="1"/>
</dbReference>
<dbReference type="PANTHER" id="PTHR13789">
    <property type="entry name" value="MONOOXYGENASE"/>
    <property type="match status" value="1"/>
</dbReference>
<dbReference type="InterPro" id="IPR002938">
    <property type="entry name" value="FAD-bd"/>
</dbReference>
<keyword evidence="7 9" id="KW-0503">Monooxygenase</keyword>
<dbReference type="Pfam" id="PF13450">
    <property type="entry name" value="NAD_binding_8"/>
    <property type="match status" value="1"/>
</dbReference>
<dbReference type="InterPro" id="IPR036188">
    <property type="entry name" value="FAD/NAD-bd_sf"/>
</dbReference>
<dbReference type="EMBL" id="MCFJ01000005">
    <property type="protein sequence ID" value="ORY66076.1"/>
    <property type="molecule type" value="Genomic_DNA"/>
</dbReference>